<keyword evidence="1" id="KW-0472">Membrane</keyword>
<keyword evidence="3" id="KW-1185">Reference proteome</keyword>
<gene>
    <name evidence="2" type="ORF">Nocox_10775</name>
</gene>
<protein>
    <submittedName>
        <fullName evidence="2">Uncharacterized protein</fullName>
    </submittedName>
</protein>
<sequence>MVTTLSQAVAVARGPAYPDRVAEDLQLARRPGRGYPLAVAAVAALLVFCAILPWAGVEARIGLLGAGVSGDVRGIDDGLGVSTLLAGLVALACGLAGLLAHPRLAALAVLPGGVAVAATLMFQLQGDGLRDRVSVDLGLLSVTPVIRAGWFATLACALALVVLGVLALVRRARPGAQS</sequence>
<proteinExistence type="predicted"/>
<name>A0ABX8TXV8_9ACTN</name>
<feature type="transmembrane region" description="Helical" evidence="1">
    <location>
        <begin position="79"/>
        <end position="99"/>
    </location>
</feature>
<evidence type="ECO:0000256" key="1">
    <source>
        <dbReference type="SAM" id="Phobius"/>
    </source>
</evidence>
<dbReference type="EMBL" id="CP068985">
    <property type="protein sequence ID" value="QYC39774.1"/>
    <property type="molecule type" value="Genomic_DNA"/>
</dbReference>
<reference evidence="2 3" key="1">
    <citation type="journal article" date="2021" name="ACS Chem. Biol.">
        <title>Genomic-Led Discovery of a Novel Glycopeptide Antibiotic by Nonomuraea coxensis DSM 45129.</title>
        <authorList>
            <person name="Yushchuk O."/>
            <person name="Vior N.M."/>
            <person name="Andreo-Vidal A."/>
            <person name="Berini F."/>
            <person name="Ruckert C."/>
            <person name="Busche T."/>
            <person name="Binda E."/>
            <person name="Kalinowski J."/>
            <person name="Truman A.W."/>
            <person name="Marinelli F."/>
        </authorList>
    </citation>
    <scope>NUCLEOTIDE SEQUENCE [LARGE SCALE GENOMIC DNA]</scope>
    <source>
        <strain evidence="2 3">DSM 45129</strain>
    </source>
</reference>
<dbReference type="Proteomes" id="UP000824681">
    <property type="component" value="Chromosome"/>
</dbReference>
<accession>A0ABX8TXV8</accession>
<organism evidence="2 3">
    <name type="scientific">Nonomuraea coxensis DSM 45129</name>
    <dbReference type="NCBI Taxonomy" id="1122611"/>
    <lineage>
        <taxon>Bacteria</taxon>
        <taxon>Bacillati</taxon>
        <taxon>Actinomycetota</taxon>
        <taxon>Actinomycetes</taxon>
        <taxon>Streptosporangiales</taxon>
        <taxon>Streptosporangiaceae</taxon>
        <taxon>Nonomuraea</taxon>
    </lineage>
</organism>
<keyword evidence="1" id="KW-1133">Transmembrane helix</keyword>
<feature type="transmembrane region" description="Helical" evidence="1">
    <location>
        <begin position="35"/>
        <end position="55"/>
    </location>
</feature>
<evidence type="ECO:0000313" key="3">
    <source>
        <dbReference type="Proteomes" id="UP000824681"/>
    </source>
</evidence>
<feature type="transmembrane region" description="Helical" evidence="1">
    <location>
        <begin position="106"/>
        <end position="125"/>
    </location>
</feature>
<evidence type="ECO:0000313" key="2">
    <source>
        <dbReference type="EMBL" id="QYC39774.1"/>
    </source>
</evidence>
<keyword evidence="1" id="KW-0812">Transmembrane</keyword>
<feature type="transmembrane region" description="Helical" evidence="1">
    <location>
        <begin position="145"/>
        <end position="169"/>
    </location>
</feature>